<dbReference type="CDD" id="cd05466">
    <property type="entry name" value="PBP2_LTTR_substrate"/>
    <property type="match status" value="1"/>
</dbReference>
<dbReference type="Pfam" id="PF03466">
    <property type="entry name" value="LysR_substrate"/>
    <property type="match status" value="1"/>
</dbReference>
<gene>
    <name evidence="6" type="ORF">VW23_022835</name>
</gene>
<dbReference type="InterPro" id="IPR000847">
    <property type="entry name" value="LysR_HTH_N"/>
</dbReference>
<dbReference type="Gene3D" id="3.40.190.10">
    <property type="entry name" value="Periplasmic binding protein-like II"/>
    <property type="match status" value="2"/>
</dbReference>
<dbReference type="Proteomes" id="UP000095463">
    <property type="component" value="Unassembled WGS sequence"/>
</dbReference>
<organism evidence="6 7">
    <name type="scientific">Devosia insulae DS-56</name>
    <dbReference type="NCBI Taxonomy" id="1116389"/>
    <lineage>
        <taxon>Bacteria</taxon>
        <taxon>Pseudomonadati</taxon>
        <taxon>Pseudomonadota</taxon>
        <taxon>Alphaproteobacteria</taxon>
        <taxon>Hyphomicrobiales</taxon>
        <taxon>Devosiaceae</taxon>
        <taxon>Devosia</taxon>
    </lineage>
</organism>
<dbReference type="InterPro" id="IPR036390">
    <property type="entry name" value="WH_DNA-bd_sf"/>
</dbReference>
<accession>A0A1E5XND3</accession>
<evidence type="ECO:0000259" key="5">
    <source>
        <dbReference type="PROSITE" id="PS50931"/>
    </source>
</evidence>
<name>A0A1E5XND3_9HYPH</name>
<dbReference type="InterPro" id="IPR036388">
    <property type="entry name" value="WH-like_DNA-bd_sf"/>
</dbReference>
<dbReference type="OrthoDB" id="9791253at2"/>
<dbReference type="PROSITE" id="PS50931">
    <property type="entry name" value="HTH_LYSR"/>
    <property type="match status" value="1"/>
</dbReference>
<dbReference type="Gene3D" id="1.10.10.10">
    <property type="entry name" value="Winged helix-like DNA-binding domain superfamily/Winged helix DNA-binding domain"/>
    <property type="match status" value="1"/>
</dbReference>
<reference evidence="6 7" key="1">
    <citation type="journal article" date="2015" name="Genome Announc.">
        <title>Genome Assemblies of Three Soil-Associated Devosia species: D. insulae, D. limi, and D. soli.</title>
        <authorList>
            <person name="Hassan Y.I."/>
            <person name="Lepp D."/>
            <person name="Zhou T."/>
        </authorList>
    </citation>
    <scope>NUCLEOTIDE SEQUENCE [LARGE SCALE GENOMIC DNA]</scope>
    <source>
        <strain evidence="6 7">DS-56</strain>
    </source>
</reference>
<dbReference type="PANTHER" id="PTHR30126">
    <property type="entry name" value="HTH-TYPE TRANSCRIPTIONAL REGULATOR"/>
    <property type="match status" value="1"/>
</dbReference>
<comment type="similarity">
    <text evidence="1">Belongs to the LysR transcriptional regulatory family.</text>
</comment>
<keyword evidence="4" id="KW-0804">Transcription</keyword>
<dbReference type="SUPFAM" id="SSF53850">
    <property type="entry name" value="Periplasmic binding protein-like II"/>
    <property type="match status" value="1"/>
</dbReference>
<dbReference type="AlphaFoldDB" id="A0A1E5XND3"/>
<evidence type="ECO:0000256" key="2">
    <source>
        <dbReference type="ARBA" id="ARBA00023015"/>
    </source>
</evidence>
<dbReference type="EMBL" id="LAJE02000230">
    <property type="protein sequence ID" value="OEO30130.1"/>
    <property type="molecule type" value="Genomic_DNA"/>
</dbReference>
<dbReference type="Pfam" id="PF00126">
    <property type="entry name" value="HTH_1"/>
    <property type="match status" value="1"/>
</dbReference>
<feature type="domain" description="HTH lysR-type" evidence="5">
    <location>
        <begin position="3"/>
        <end position="60"/>
    </location>
</feature>
<dbReference type="FunFam" id="1.10.10.10:FF:000001">
    <property type="entry name" value="LysR family transcriptional regulator"/>
    <property type="match status" value="1"/>
</dbReference>
<evidence type="ECO:0000256" key="3">
    <source>
        <dbReference type="ARBA" id="ARBA00023125"/>
    </source>
</evidence>
<dbReference type="GO" id="GO:0003700">
    <property type="term" value="F:DNA-binding transcription factor activity"/>
    <property type="evidence" value="ECO:0007669"/>
    <property type="project" value="InterPro"/>
</dbReference>
<evidence type="ECO:0000256" key="1">
    <source>
        <dbReference type="ARBA" id="ARBA00009437"/>
    </source>
</evidence>
<proteinExistence type="inferred from homology"/>
<evidence type="ECO:0000256" key="4">
    <source>
        <dbReference type="ARBA" id="ARBA00023163"/>
    </source>
</evidence>
<dbReference type="GO" id="GO:0000976">
    <property type="term" value="F:transcription cis-regulatory region binding"/>
    <property type="evidence" value="ECO:0007669"/>
    <property type="project" value="TreeGrafter"/>
</dbReference>
<dbReference type="SUPFAM" id="SSF46785">
    <property type="entry name" value="Winged helix' DNA-binding domain"/>
    <property type="match status" value="1"/>
</dbReference>
<evidence type="ECO:0000313" key="7">
    <source>
        <dbReference type="Proteomes" id="UP000095463"/>
    </source>
</evidence>
<dbReference type="RefSeq" id="WP_069910643.1">
    <property type="nucleotide sequence ID" value="NZ_LAJE02000230.1"/>
</dbReference>
<keyword evidence="3" id="KW-0238">DNA-binding</keyword>
<keyword evidence="7" id="KW-1185">Reference proteome</keyword>
<dbReference type="InterPro" id="IPR005119">
    <property type="entry name" value="LysR_subst-bd"/>
</dbReference>
<evidence type="ECO:0000313" key="6">
    <source>
        <dbReference type="EMBL" id="OEO30130.1"/>
    </source>
</evidence>
<keyword evidence="2" id="KW-0805">Transcription regulation</keyword>
<protein>
    <recommendedName>
        <fullName evidence="5">HTH lysR-type domain-containing protein</fullName>
    </recommendedName>
</protein>
<sequence length="297" mass="32219">MRLTLAQIETFYWISRLGSFHAAARQLNVTQPSVSGRIRELELELGTGLFDRSGGRARLTEAGRAIQTQAEQMLTLAREIHDEAGSGKLRGLLRLGVVETVAHLALPGLIGALKLRRPQLRVELAVDVGAALIRQLEERQLDVVISNDSTNVEGAISRALGQIDLAWVGPVGHRLAGQVLHPADLRDEAIFTQPAQSTIGRTIRAWFDTGREAPKSLSVCNSLSVISELVAAGLGFAVITPALLSPELAARVVRYAAEPPIEARTLSVAALRETWSEDVEFIAEFVAEAFQQGRSLR</sequence>
<comment type="caution">
    <text evidence="6">The sequence shown here is derived from an EMBL/GenBank/DDBJ whole genome shotgun (WGS) entry which is preliminary data.</text>
</comment>
<dbReference type="PRINTS" id="PR00039">
    <property type="entry name" value="HTHLYSR"/>
</dbReference>
<dbReference type="PANTHER" id="PTHR30126:SF77">
    <property type="entry name" value="TRANSCRIPTIONAL REGULATORY PROTEIN"/>
    <property type="match status" value="1"/>
</dbReference>